<sequence length="102" mass="11402">MKNSTKNHPPFFNCREGSAGSEDREHKSSNLICTAISRSKSIFQIGYGAKLKTNLRSQVLVLILVQETKRQLFLAQKRGFRASTHSTPFCGADEKFCPLQIG</sequence>
<dbReference type="EMBL" id="CM031819">
    <property type="protein sequence ID" value="KAG6637754.1"/>
    <property type="molecule type" value="Genomic_DNA"/>
</dbReference>
<gene>
    <name evidence="2" type="ORF">CIPAW_11G200700</name>
</gene>
<evidence type="ECO:0000313" key="3">
    <source>
        <dbReference type="Proteomes" id="UP000811609"/>
    </source>
</evidence>
<name>A0A8T1P7Q1_CARIL</name>
<dbReference type="AlphaFoldDB" id="A0A8T1P7Q1"/>
<comment type="caution">
    <text evidence="2">The sequence shown here is derived from an EMBL/GenBank/DDBJ whole genome shotgun (WGS) entry which is preliminary data.</text>
</comment>
<reference evidence="2" key="1">
    <citation type="submission" date="2020-12" db="EMBL/GenBank/DDBJ databases">
        <title>WGS assembly of Carya illinoinensis cv. Pawnee.</title>
        <authorList>
            <person name="Platts A."/>
            <person name="Shu S."/>
            <person name="Wright S."/>
            <person name="Barry K."/>
            <person name="Edger P."/>
            <person name="Pires J.C."/>
            <person name="Schmutz J."/>
        </authorList>
    </citation>
    <scope>NUCLEOTIDE SEQUENCE</scope>
    <source>
        <tissue evidence="2">Leaf</tissue>
    </source>
</reference>
<accession>A0A8T1P7Q1</accession>
<evidence type="ECO:0000313" key="2">
    <source>
        <dbReference type="EMBL" id="KAG6637754.1"/>
    </source>
</evidence>
<keyword evidence="3" id="KW-1185">Reference proteome</keyword>
<protein>
    <submittedName>
        <fullName evidence="2">Uncharacterized protein</fullName>
    </submittedName>
</protein>
<feature type="region of interest" description="Disordered" evidence="1">
    <location>
        <begin position="1"/>
        <end position="26"/>
    </location>
</feature>
<evidence type="ECO:0000256" key="1">
    <source>
        <dbReference type="SAM" id="MobiDB-lite"/>
    </source>
</evidence>
<organism evidence="2 3">
    <name type="scientific">Carya illinoinensis</name>
    <name type="common">Pecan</name>
    <dbReference type="NCBI Taxonomy" id="32201"/>
    <lineage>
        <taxon>Eukaryota</taxon>
        <taxon>Viridiplantae</taxon>
        <taxon>Streptophyta</taxon>
        <taxon>Embryophyta</taxon>
        <taxon>Tracheophyta</taxon>
        <taxon>Spermatophyta</taxon>
        <taxon>Magnoliopsida</taxon>
        <taxon>eudicotyledons</taxon>
        <taxon>Gunneridae</taxon>
        <taxon>Pentapetalae</taxon>
        <taxon>rosids</taxon>
        <taxon>fabids</taxon>
        <taxon>Fagales</taxon>
        <taxon>Juglandaceae</taxon>
        <taxon>Carya</taxon>
    </lineage>
</organism>
<proteinExistence type="predicted"/>
<dbReference type="Proteomes" id="UP000811609">
    <property type="component" value="Chromosome 11"/>
</dbReference>